<keyword evidence="9 13" id="KW-0418">Kinase</keyword>
<dbReference type="InterPro" id="IPR003758">
    <property type="entry name" value="LpxK"/>
</dbReference>
<dbReference type="OrthoDB" id="9766423at2"/>
<keyword evidence="11 13" id="KW-0443">Lipid metabolism</keyword>
<protein>
    <recommendedName>
        <fullName evidence="4 13">Tetraacyldisaccharide 4'-kinase</fullName>
        <ecNumber evidence="3 13">2.7.1.130</ecNumber>
    </recommendedName>
    <alternativeName>
        <fullName evidence="12 13">Lipid A 4'-kinase</fullName>
    </alternativeName>
</protein>
<proteinExistence type="inferred from homology"/>
<dbReference type="GO" id="GO:0009244">
    <property type="term" value="P:lipopolysaccharide core region biosynthetic process"/>
    <property type="evidence" value="ECO:0007669"/>
    <property type="project" value="TreeGrafter"/>
</dbReference>
<dbReference type="NCBIfam" id="TIGR00682">
    <property type="entry name" value="lpxK"/>
    <property type="match status" value="1"/>
</dbReference>
<keyword evidence="6 13" id="KW-0441">Lipid A biosynthesis</keyword>
<evidence type="ECO:0000256" key="4">
    <source>
        <dbReference type="ARBA" id="ARBA00016436"/>
    </source>
</evidence>
<dbReference type="GO" id="GO:0009029">
    <property type="term" value="F:lipid-A 4'-kinase activity"/>
    <property type="evidence" value="ECO:0007669"/>
    <property type="project" value="UniProtKB-UniRule"/>
</dbReference>
<dbReference type="InterPro" id="IPR027417">
    <property type="entry name" value="P-loop_NTPase"/>
</dbReference>
<keyword evidence="8 13" id="KW-0547">Nucleotide-binding</keyword>
<evidence type="ECO:0000256" key="5">
    <source>
        <dbReference type="ARBA" id="ARBA00022516"/>
    </source>
</evidence>
<reference evidence="15 16" key="1">
    <citation type="submission" date="2016-10" db="EMBL/GenBank/DDBJ databases">
        <authorList>
            <person name="de Groot N.N."/>
        </authorList>
    </citation>
    <scope>NUCLEOTIDE SEQUENCE [LARGE SCALE GENOMIC DNA]</scope>
    <source>
        <strain evidence="15 16">DSM 16619</strain>
    </source>
</reference>
<feature type="compositionally biased region" description="Pro residues" evidence="14">
    <location>
        <begin position="1"/>
        <end position="22"/>
    </location>
</feature>
<evidence type="ECO:0000256" key="14">
    <source>
        <dbReference type="SAM" id="MobiDB-lite"/>
    </source>
</evidence>
<evidence type="ECO:0000256" key="11">
    <source>
        <dbReference type="ARBA" id="ARBA00023098"/>
    </source>
</evidence>
<dbReference type="EMBL" id="FMZC01000001">
    <property type="protein sequence ID" value="SDC05003.1"/>
    <property type="molecule type" value="Genomic_DNA"/>
</dbReference>
<keyword evidence="10 13" id="KW-0067">ATP-binding</keyword>
<evidence type="ECO:0000256" key="12">
    <source>
        <dbReference type="ARBA" id="ARBA00029757"/>
    </source>
</evidence>
<dbReference type="PANTHER" id="PTHR42724:SF1">
    <property type="entry name" value="TETRAACYLDISACCHARIDE 4'-KINASE, MITOCHONDRIAL-RELATED"/>
    <property type="match status" value="1"/>
</dbReference>
<dbReference type="HAMAP" id="MF_00409">
    <property type="entry name" value="LpxK"/>
    <property type="match status" value="1"/>
</dbReference>
<evidence type="ECO:0000256" key="2">
    <source>
        <dbReference type="ARBA" id="ARBA00004870"/>
    </source>
</evidence>
<organism evidence="15 16">
    <name type="scientific">Paracidovorax valerianellae</name>
    <dbReference type="NCBI Taxonomy" id="187868"/>
    <lineage>
        <taxon>Bacteria</taxon>
        <taxon>Pseudomonadati</taxon>
        <taxon>Pseudomonadota</taxon>
        <taxon>Betaproteobacteria</taxon>
        <taxon>Burkholderiales</taxon>
        <taxon>Comamonadaceae</taxon>
        <taxon>Paracidovorax</taxon>
    </lineage>
</organism>
<keyword evidence="16" id="KW-1185">Reference proteome</keyword>
<evidence type="ECO:0000256" key="13">
    <source>
        <dbReference type="HAMAP-Rule" id="MF_00409"/>
    </source>
</evidence>
<evidence type="ECO:0000256" key="9">
    <source>
        <dbReference type="ARBA" id="ARBA00022777"/>
    </source>
</evidence>
<dbReference type="AlphaFoldDB" id="A0A1G6IF42"/>
<dbReference type="Pfam" id="PF02606">
    <property type="entry name" value="LpxK"/>
    <property type="match status" value="1"/>
</dbReference>
<comment type="similarity">
    <text evidence="13">Belongs to the LpxK family.</text>
</comment>
<gene>
    <name evidence="13" type="primary">lpxK</name>
    <name evidence="15" type="ORF">SAMN05192589_101150</name>
</gene>
<comment type="catalytic activity">
    <reaction evidence="13">
        <text>a lipid A disaccharide + ATP = a lipid IVA + ADP + H(+)</text>
        <dbReference type="Rhea" id="RHEA:67840"/>
        <dbReference type="ChEBI" id="CHEBI:15378"/>
        <dbReference type="ChEBI" id="CHEBI:30616"/>
        <dbReference type="ChEBI" id="CHEBI:176343"/>
        <dbReference type="ChEBI" id="CHEBI:176425"/>
        <dbReference type="ChEBI" id="CHEBI:456216"/>
        <dbReference type="EC" id="2.7.1.130"/>
    </reaction>
</comment>
<feature type="region of interest" description="Disordered" evidence="14">
    <location>
        <begin position="1"/>
        <end position="23"/>
    </location>
</feature>
<dbReference type="Proteomes" id="UP000198781">
    <property type="component" value="Unassembled WGS sequence"/>
</dbReference>
<dbReference type="GO" id="GO:0009245">
    <property type="term" value="P:lipid A biosynthetic process"/>
    <property type="evidence" value="ECO:0007669"/>
    <property type="project" value="UniProtKB-UniRule"/>
</dbReference>
<evidence type="ECO:0000256" key="3">
    <source>
        <dbReference type="ARBA" id="ARBA00012071"/>
    </source>
</evidence>
<comment type="pathway">
    <text evidence="2 13">Glycolipid biosynthesis; lipid IV(A) biosynthesis; lipid IV(A) from (3R)-3-hydroxytetradecanoyl-[acyl-carrier-protein] and UDP-N-acetyl-alpha-D-glucosamine: step 6/6.</text>
</comment>
<comment type="function">
    <text evidence="1 13">Transfers the gamma-phosphate of ATP to the 4'-position of a tetraacyldisaccharide 1-phosphate intermediate (termed DS-1-P) to form tetraacyldisaccharide 1,4'-bis-phosphate (lipid IVA).</text>
</comment>
<evidence type="ECO:0000256" key="8">
    <source>
        <dbReference type="ARBA" id="ARBA00022741"/>
    </source>
</evidence>
<evidence type="ECO:0000256" key="10">
    <source>
        <dbReference type="ARBA" id="ARBA00022840"/>
    </source>
</evidence>
<evidence type="ECO:0000256" key="6">
    <source>
        <dbReference type="ARBA" id="ARBA00022556"/>
    </source>
</evidence>
<evidence type="ECO:0000256" key="7">
    <source>
        <dbReference type="ARBA" id="ARBA00022679"/>
    </source>
</evidence>
<name>A0A1G6IF42_9BURK</name>
<accession>A0A1G6IF42</accession>
<dbReference type="CDD" id="cd01983">
    <property type="entry name" value="SIMIBI"/>
    <property type="match status" value="1"/>
</dbReference>
<dbReference type="STRING" id="187868.SAMN05192589_101150"/>
<evidence type="ECO:0000313" key="15">
    <source>
        <dbReference type="EMBL" id="SDC05003.1"/>
    </source>
</evidence>
<evidence type="ECO:0000313" key="16">
    <source>
        <dbReference type="Proteomes" id="UP000198781"/>
    </source>
</evidence>
<keyword evidence="7 13" id="KW-0808">Transferase</keyword>
<feature type="binding site" evidence="13">
    <location>
        <begin position="83"/>
        <end position="90"/>
    </location>
    <ligand>
        <name>ATP</name>
        <dbReference type="ChEBI" id="CHEBI:30616"/>
    </ligand>
</feature>
<dbReference type="GO" id="GO:0005886">
    <property type="term" value="C:plasma membrane"/>
    <property type="evidence" value="ECO:0007669"/>
    <property type="project" value="TreeGrafter"/>
</dbReference>
<dbReference type="PANTHER" id="PTHR42724">
    <property type="entry name" value="TETRAACYLDISACCHARIDE 4'-KINASE"/>
    <property type="match status" value="1"/>
</dbReference>
<dbReference type="GO" id="GO:0005524">
    <property type="term" value="F:ATP binding"/>
    <property type="evidence" value="ECO:0007669"/>
    <property type="project" value="UniProtKB-UniRule"/>
</dbReference>
<dbReference type="UniPathway" id="UPA00359">
    <property type="reaction ID" value="UER00482"/>
</dbReference>
<dbReference type="EC" id="2.7.1.130" evidence="3 13"/>
<sequence>MAGAGPQPPSSPSFPSPSPPVAPETLSKRLQNAWKRRGLLAWALWPVSCLYRAVVALRHLLYRAGILRSERMPVPVIVVGNMIAGGAGKTPVTQAIVRHLAAQGWRPGVVSRGYGRSTDDCREVHQDSNASEVGDEPSLIARSTGVPVFVARQRAQAARALLARHPAVDVIVCDDGLQHLALTRDVEVCVFNDDGVGNGFLLPAGPLREPWPRPVDCVLHAGGRPEGSAPAFALRRSLGTDAVQADGSTVPLARLRDQPLHAVAAIARPQEFFAMLQAQGLALQSASALPDHYDFDSWQRNEINGAALICTEKDAAKLWHRHPDALAVPLRVDIDSAFFTLLDDALLAAAVRRSLSSPSD</sequence>
<keyword evidence="5 13" id="KW-0444">Lipid biosynthesis</keyword>
<evidence type="ECO:0000256" key="1">
    <source>
        <dbReference type="ARBA" id="ARBA00002274"/>
    </source>
</evidence>
<dbReference type="SUPFAM" id="SSF52540">
    <property type="entry name" value="P-loop containing nucleoside triphosphate hydrolases"/>
    <property type="match status" value="1"/>
</dbReference>
<dbReference type="RefSeq" id="WP_092739333.1">
    <property type="nucleotide sequence ID" value="NZ_FMZC01000001.1"/>
</dbReference>